<proteinExistence type="predicted"/>
<reference evidence="1" key="1">
    <citation type="submission" date="2016-04" db="EMBL/GenBank/DDBJ databases">
        <authorList>
            <person name="Evans L.H."/>
            <person name="Alamgir A."/>
            <person name="Owens N."/>
            <person name="Weber N.D."/>
            <person name="Virtaneva K."/>
            <person name="Barbian K."/>
            <person name="Babar A."/>
            <person name="Rosenke K."/>
        </authorList>
    </citation>
    <scope>NUCLEOTIDE SEQUENCE [LARGE SCALE GENOMIC DNA]</scope>
    <source>
        <strain evidence="1">CBS 101.48</strain>
    </source>
</reference>
<dbReference type="InParanoid" id="A0A168SRL0"/>
<keyword evidence="2" id="KW-1185">Reference proteome</keyword>
<gene>
    <name evidence="1" type="primary">ABSGL_14491.1 scaffold 14663</name>
</gene>
<accession>A0A168SRL0</accession>
<protein>
    <submittedName>
        <fullName evidence="1">Uncharacterized protein</fullName>
    </submittedName>
</protein>
<sequence length="72" mass="8437">MIIVPARSPSASHIYYHCLLHKGLFDGMIIEERLCNDHQWNPETYPESPFGLERVDLERLGLEAQQPMVWKE</sequence>
<evidence type="ECO:0000313" key="2">
    <source>
        <dbReference type="Proteomes" id="UP000078561"/>
    </source>
</evidence>
<dbReference type="EMBL" id="LT554937">
    <property type="protein sequence ID" value="SAM08825.1"/>
    <property type="molecule type" value="Genomic_DNA"/>
</dbReference>
<evidence type="ECO:0000313" key="1">
    <source>
        <dbReference type="EMBL" id="SAM08825.1"/>
    </source>
</evidence>
<dbReference type="AlphaFoldDB" id="A0A168SRL0"/>
<organism evidence="1">
    <name type="scientific">Absidia glauca</name>
    <name type="common">Pin mould</name>
    <dbReference type="NCBI Taxonomy" id="4829"/>
    <lineage>
        <taxon>Eukaryota</taxon>
        <taxon>Fungi</taxon>
        <taxon>Fungi incertae sedis</taxon>
        <taxon>Mucoromycota</taxon>
        <taxon>Mucoromycotina</taxon>
        <taxon>Mucoromycetes</taxon>
        <taxon>Mucorales</taxon>
        <taxon>Cunninghamellaceae</taxon>
        <taxon>Absidia</taxon>
    </lineage>
</organism>
<dbReference type="Proteomes" id="UP000078561">
    <property type="component" value="Unassembled WGS sequence"/>
</dbReference>
<name>A0A168SRL0_ABSGL</name>